<dbReference type="PANTHER" id="PTHR31900:SF30">
    <property type="entry name" value="SUPERFAMILY PROTEIN, PUTATIVE-RELATED"/>
    <property type="match status" value="1"/>
</dbReference>
<dbReference type="InterPro" id="IPR001810">
    <property type="entry name" value="F-box_dom"/>
</dbReference>
<accession>A0A6P6TDA5</accession>
<dbReference type="Gene3D" id="3.80.10.10">
    <property type="entry name" value="Ribonuclease Inhibitor"/>
    <property type="match status" value="1"/>
</dbReference>
<dbReference type="RefSeq" id="XP_027075862.1">
    <property type="nucleotide sequence ID" value="XM_027220061.2"/>
</dbReference>
<dbReference type="InterPro" id="IPR036047">
    <property type="entry name" value="F-box-like_dom_sf"/>
</dbReference>
<dbReference type="Pfam" id="PF24758">
    <property type="entry name" value="LRR_At5g56370"/>
    <property type="match status" value="1"/>
</dbReference>
<protein>
    <submittedName>
        <fullName evidence="3">F-box/LRR-repeat protein At4g14103-like</fullName>
    </submittedName>
</protein>
<dbReference type="InterPro" id="IPR006566">
    <property type="entry name" value="FBD"/>
</dbReference>
<evidence type="ECO:0000259" key="1">
    <source>
        <dbReference type="PROSITE" id="PS50181"/>
    </source>
</evidence>
<keyword evidence="2" id="KW-1185">Reference proteome</keyword>
<evidence type="ECO:0000313" key="3">
    <source>
        <dbReference type="RefSeq" id="XP_027075862.1"/>
    </source>
</evidence>
<dbReference type="GeneID" id="113699701"/>
<dbReference type="InterPro" id="IPR050232">
    <property type="entry name" value="FBL13/AtMIF1-like"/>
</dbReference>
<dbReference type="SUPFAM" id="SSF52047">
    <property type="entry name" value="RNI-like"/>
    <property type="match status" value="1"/>
</dbReference>
<dbReference type="OrthoDB" id="650312at2759"/>
<sequence length="481" mass="55140">MMLGYRQKAVKTIPDDVYATDVDRISNLPEHLLCHILSFIPTKEAAVTSVLSRRWRYLFTLIPDIDLRFNFYDSSGENIEYKKNAYFRRFFSFISFGYRVILCRNVRSIRKFRLSIQRVHDYCLPGIQALLSTALLSKVQELEIHLEYKYDPTNSLSPAGAGVFMCRTLTSVKLGWPDVDLIVPDSVCLPNLKLLHFDRLRLVDKDTIKRLVQGCPLLEELKLGFTRFTYGFRHIIVEVVDISGSLRKLILDCSRAEYTVVVKSNSLENLEYDGGCFRNSIICINAPNLKSLAFHADPYGANFIQSPKSLVSAKIKIPWIDDEATCQHVFKLFNTVQSVKSLELTKYSLEALADFGLSLPTFNNLIRLKIDAMPSCYALSKLNESVPRIEELVLHQVAQDDDFFDFECPSSEVLQMCFIKHLKVIQINRFSEDEYEFELVECLLQSGEALKKMIIGGFVKPSGHARIWSFKRCSQECQIVL</sequence>
<organism evidence="2 3">
    <name type="scientific">Coffea arabica</name>
    <name type="common">Arabian coffee</name>
    <dbReference type="NCBI Taxonomy" id="13443"/>
    <lineage>
        <taxon>Eukaryota</taxon>
        <taxon>Viridiplantae</taxon>
        <taxon>Streptophyta</taxon>
        <taxon>Embryophyta</taxon>
        <taxon>Tracheophyta</taxon>
        <taxon>Spermatophyta</taxon>
        <taxon>Magnoliopsida</taxon>
        <taxon>eudicotyledons</taxon>
        <taxon>Gunneridae</taxon>
        <taxon>Pentapetalae</taxon>
        <taxon>asterids</taxon>
        <taxon>lamiids</taxon>
        <taxon>Gentianales</taxon>
        <taxon>Rubiaceae</taxon>
        <taxon>Ixoroideae</taxon>
        <taxon>Gardenieae complex</taxon>
        <taxon>Bertiereae - Coffeeae clade</taxon>
        <taxon>Coffeeae</taxon>
        <taxon>Coffea</taxon>
    </lineage>
</organism>
<gene>
    <name evidence="3" type="primary">LOC113699701</name>
</gene>
<dbReference type="Gene3D" id="1.20.1280.50">
    <property type="match status" value="1"/>
</dbReference>
<dbReference type="PROSITE" id="PS50181">
    <property type="entry name" value="FBOX"/>
    <property type="match status" value="1"/>
</dbReference>
<dbReference type="PANTHER" id="PTHR31900">
    <property type="entry name" value="F-BOX/RNI SUPERFAMILY PROTEIN-RELATED"/>
    <property type="match status" value="1"/>
</dbReference>
<proteinExistence type="predicted"/>
<reference evidence="2" key="1">
    <citation type="journal article" date="2025" name="Foods">
        <title>Unveiling the Microbial Signatures of Arabica Coffee Cherries: Insights into Ripeness Specific Diversity, Functional Traits, and Implications for Quality and Safety.</title>
        <authorList>
            <consortium name="RefSeq"/>
            <person name="Tenea G.N."/>
            <person name="Cifuentes V."/>
            <person name="Reyes P."/>
            <person name="Cevallos-Vallejos M."/>
        </authorList>
    </citation>
    <scope>NUCLEOTIDE SEQUENCE [LARGE SCALE GENOMIC DNA]</scope>
</reference>
<dbReference type="InterPro" id="IPR053781">
    <property type="entry name" value="F-box_AtFBL13-like"/>
</dbReference>
<reference evidence="3" key="2">
    <citation type="submission" date="2025-08" db="UniProtKB">
        <authorList>
            <consortium name="RefSeq"/>
        </authorList>
    </citation>
    <scope>IDENTIFICATION</scope>
    <source>
        <tissue evidence="3">Leaves</tissue>
    </source>
</reference>
<dbReference type="CDD" id="cd22160">
    <property type="entry name" value="F-box_AtFBL13-like"/>
    <property type="match status" value="1"/>
</dbReference>
<dbReference type="InterPro" id="IPR055411">
    <property type="entry name" value="LRR_FXL15/At3g58940/PEG3-like"/>
</dbReference>
<dbReference type="Pfam" id="PF08387">
    <property type="entry name" value="FBD"/>
    <property type="match status" value="1"/>
</dbReference>
<name>A0A6P6TDA5_COFAR</name>
<dbReference type="Proteomes" id="UP001652660">
    <property type="component" value="Chromosome 1e"/>
</dbReference>
<dbReference type="InterPro" id="IPR032675">
    <property type="entry name" value="LRR_dom_sf"/>
</dbReference>
<evidence type="ECO:0000313" key="2">
    <source>
        <dbReference type="Proteomes" id="UP001652660"/>
    </source>
</evidence>
<dbReference type="SUPFAM" id="SSF81383">
    <property type="entry name" value="F-box domain"/>
    <property type="match status" value="1"/>
</dbReference>
<dbReference type="AlphaFoldDB" id="A0A6P6TDA5"/>
<dbReference type="Pfam" id="PF00646">
    <property type="entry name" value="F-box"/>
    <property type="match status" value="1"/>
</dbReference>
<feature type="domain" description="F-box" evidence="1">
    <location>
        <begin position="22"/>
        <end position="72"/>
    </location>
</feature>
<dbReference type="SMART" id="SM00256">
    <property type="entry name" value="FBOX"/>
    <property type="match status" value="1"/>
</dbReference>